<organism evidence="1">
    <name type="scientific">Candidatus Kentrum sp. FM</name>
    <dbReference type="NCBI Taxonomy" id="2126340"/>
    <lineage>
        <taxon>Bacteria</taxon>
        <taxon>Pseudomonadati</taxon>
        <taxon>Pseudomonadota</taxon>
        <taxon>Gammaproteobacteria</taxon>
        <taxon>Candidatus Kentrum</taxon>
    </lineage>
</organism>
<evidence type="ECO:0000313" key="2">
    <source>
        <dbReference type="EMBL" id="VFK12715.1"/>
    </source>
</evidence>
<accession>A0A450TXB4</accession>
<sequence>MLELILSHRGNILFLTGLVRRAFLPLYGELYAKVILYP</sequence>
<gene>
    <name evidence="2" type="ORF">BECKFM1743B_GA0114221_102525</name>
    <name evidence="1" type="ORF">BECKFM1743C_GA0114222_107622</name>
</gene>
<protein>
    <submittedName>
        <fullName evidence="1">Uncharacterized protein</fullName>
    </submittedName>
</protein>
<name>A0A450TXB4_9GAMM</name>
<dbReference type="EMBL" id="CAADFA010000762">
    <property type="protein sequence ID" value="VFJ73955.1"/>
    <property type="molecule type" value="Genomic_DNA"/>
</dbReference>
<evidence type="ECO:0000313" key="1">
    <source>
        <dbReference type="EMBL" id="VFJ73955.1"/>
    </source>
</evidence>
<proteinExistence type="predicted"/>
<dbReference type="AlphaFoldDB" id="A0A450TXB4"/>
<dbReference type="EMBL" id="CAADFL010000252">
    <property type="protein sequence ID" value="VFK12715.1"/>
    <property type="molecule type" value="Genomic_DNA"/>
</dbReference>
<reference evidence="1" key="1">
    <citation type="submission" date="2019-02" db="EMBL/GenBank/DDBJ databases">
        <authorList>
            <person name="Gruber-Vodicka R. H."/>
            <person name="Seah K. B. B."/>
        </authorList>
    </citation>
    <scope>NUCLEOTIDE SEQUENCE</scope>
    <source>
        <strain evidence="2">BECK_BZ164</strain>
        <strain evidence="1">BECK_BZ165</strain>
    </source>
</reference>